<dbReference type="InterPro" id="IPR050079">
    <property type="entry name" value="DEAD_box_RNA_helicase"/>
</dbReference>
<evidence type="ECO:0000256" key="8">
    <source>
        <dbReference type="SAM" id="MobiDB-lite"/>
    </source>
</evidence>
<dbReference type="GO" id="GO:0016787">
    <property type="term" value="F:hydrolase activity"/>
    <property type="evidence" value="ECO:0007669"/>
    <property type="project" value="UniProtKB-KW"/>
</dbReference>
<dbReference type="GO" id="GO:0005829">
    <property type="term" value="C:cytosol"/>
    <property type="evidence" value="ECO:0007669"/>
    <property type="project" value="TreeGrafter"/>
</dbReference>
<keyword evidence="4 7" id="KW-0067">ATP-binding</keyword>
<evidence type="ECO:0000259" key="11">
    <source>
        <dbReference type="PROSITE" id="PS51195"/>
    </source>
</evidence>
<feature type="region of interest" description="Disordered" evidence="8">
    <location>
        <begin position="389"/>
        <end position="417"/>
    </location>
</feature>
<dbReference type="InterPro" id="IPR001650">
    <property type="entry name" value="Helicase_C-like"/>
</dbReference>
<evidence type="ECO:0000256" key="2">
    <source>
        <dbReference type="ARBA" id="ARBA00022801"/>
    </source>
</evidence>
<dbReference type="OrthoDB" id="8520957at2"/>
<dbReference type="STRING" id="395495.Lcho_4365"/>
<name>B1Y0D7_LEPCP</name>
<dbReference type="SUPFAM" id="SSF52540">
    <property type="entry name" value="P-loop containing nucleoside triphosphate hydrolases"/>
    <property type="match status" value="1"/>
</dbReference>
<keyword evidence="13" id="KW-1185">Reference proteome</keyword>
<evidence type="ECO:0000256" key="5">
    <source>
        <dbReference type="ARBA" id="ARBA00038437"/>
    </source>
</evidence>
<feature type="compositionally biased region" description="Low complexity" evidence="8">
    <location>
        <begin position="405"/>
        <end position="417"/>
    </location>
</feature>
<dbReference type="SMART" id="SM00487">
    <property type="entry name" value="DEXDc"/>
    <property type="match status" value="1"/>
</dbReference>
<dbReference type="GO" id="GO:0003676">
    <property type="term" value="F:nucleic acid binding"/>
    <property type="evidence" value="ECO:0007669"/>
    <property type="project" value="InterPro"/>
</dbReference>
<evidence type="ECO:0000313" key="12">
    <source>
        <dbReference type="EMBL" id="ACB36616.1"/>
    </source>
</evidence>
<dbReference type="PANTHER" id="PTHR47959">
    <property type="entry name" value="ATP-DEPENDENT RNA HELICASE RHLE-RELATED"/>
    <property type="match status" value="1"/>
</dbReference>
<feature type="domain" description="Helicase ATP-binding" evidence="9">
    <location>
        <begin position="32"/>
        <end position="209"/>
    </location>
</feature>
<dbReference type="RefSeq" id="WP_012349357.1">
    <property type="nucleotide sequence ID" value="NC_010524.1"/>
</dbReference>
<dbReference type="PROSITE" id="PS51192">
    <property type="entry name" value="HELICASE_ATP_BIND_1"/>
    <property type="match status" value="1"/>
</dbReference>
<dbReference type="Proteomes" id="UP000001693">
    <property type="component" value="Chromosome"/>
</dbReference>
<evidence type="ECO:0000259" key="10">
    <source>
        <dbReference type="PROSITE" id="PS51194"/>
    </source>
</evidence>
<evidence type="ECO:0000256" key="3">
    <source>
        <dbReference type="ARBA" id="ARBA00022806"/>
    </source>
</evidence>
<dbReference type="eggNOG" id="COG0513">
    <property type="taxonomic scope" value="Bacteria"/>
</dbReference>
<keyword evidence="3 7" id="KW-0347">Helicase</keyword>
<dbReference type="EMBL" id="CP001013">
    <property type="protein sequence ID" value="ACB36616.1"/>
    <property type="molecule type" value="Genomic_DNA"/>
</dbReference>
<dbReference type="InterPro" id="IPR044742">
    <property type="entry name" value="DEAD/DEAH_RhlB"/>
</dbReference>
<feature type="domain" description="DEAD-box RNA helicase Q" evidence="11">
    <location>
        <begin position="1"/>
        <end position="29"/>
    </location>
</feature>
<dbReference type="CDD" id="cd18787">
    <property type="entry name" value="SF2_C_DEAD"/>
    <property type="match status" value="1"/>
</dbReference>
<dbReference type="InterPro" id="IPR027417">
    <property type="entry name" value="P-loop_NTPase"/>
</dbReference>
<dbReference type="SMART" id="SM00490">
    <property type="entry name" value="HELICc"/>
    <property type="match status" value="1"/>
</dbReference>
<evidence type="ECO:0000256" key="1">
    <source>
        <dbReference type="ARBA" id="ARBA00022741"/>
    </source>
</evidence>
<keyword evidence="2 7" id="KW-0378">Hydrolase</keyword>
<proteinExistence type="inferred from homology"/>
<reference evidence="12 13" key="1">
    <citation type="submission" date="2008-03" db="EMBL/GenBank/DDBJ databases">
        <title>Complete sequence of Leptothrix cholodnii SP-6.</title>
        <authorList>
            <consortium name="US DOE Joint Genome Institute"/>
            <person name="Copeland A."/>
            <person name="Lucas S."/>
            <person name="Lapidus A."/>
            <person name="Glavina del Rio T."/>
            <person name="Dalin E."/>
            <person name="Tice H."/>
            <person name="Bruce D."/>
            <person name="Goodwin L."/>
            <person name="Pitluck S."/>
            <person name="Chertkov O."/>
            <person name="Brettin T."/>
            <person name="Detter J.C."/>
            <person name="Han C."/>
            <person name="Kuske C.R."/>
            <person name="Schmutz J."/>
            <person name="Larimer F."/>
            <person name="Land M."/>
            <person name="Hauser L."/>
            <person name="Kyrpides N."/>
            <person name="Lykidis A."/>
            <person name="Emerson D."/>
            <person name="Richardson P."/>
        </authorList>
    </citation>
    <scope>NUCLEOTIDE SEQUENCE [LARGE SCALE GENOMIC DNA]</scope>
    <source>
        <strain evidence="13">ATCC 51168 / LMG 8142 / SP-6</strain>
    </source>
</reference>
<evidence type="ECO:0000256" key="7">
    <source>
        <dbReference type="RuleBase" id="RU000492"/>
    </source>
</evidence>
<feature type="short sequence motif" description="Q motif" evidence="6">
    <location>
        <begin position="1"/>
        <end position="29"/>
    </location>
</feature>
<dbReference type="Pfam" id="PF00270">
    <property type="entry name" value="DEAD"/>
    <property type="match status" value="1"/>
</dbReference>
<sequence length="417" mass="45377" precursor="true">MSFVSLGLLPALVSAAQAHGLLRPTPIQAEAIPAILRGVDVLGAARTGSGKTAAFALPLLQRLQPCLGEWRRRTQALVLVPTRELALQVGEVLEDLSSHLVEPPRIVIAFGGVSINPQMMALRGGAEVVVATPGRLLDLLGHNALRIDTLNTLVLDEADRLLDLGFADELARIRAQLPPRRFQHLFFSATFPEEVQALADEWLHEPVRIELQADAAETPDITQRAIEVDATRRTPLLRKLLAEPGWEQALVFVATRYATELLAHKLHRSGIKAAALHGELSQGARNAALAAFRQRELQVLVATDVAARGIDIARLPVVVNFDLPRSTDDYTHRIGRTGRAGEVGQAVSFISADTEAHFRLIEKRQQQRVPREQIAGFEPVEVATAEQAVGGVKGTRPSKKDKLRAAAAAAQDRALRR</sequence>
<dbReference type="GO" id="GO:0003724">
    <property type="term" value="F:RNA helicase activity"/>
    <property type="evidence" value="ECO:0007669"/>
    <property type="project" value="InterPro"/>
</dbReference>
<evidence type="ECO:0000256" key="6">
    <source>
        <dbReference type="PROSITE-ProRule" id="PRU00552"/>
    </source>
</evidence>
<dbReference type="InterPro" id="IPR014001">
    <property type="entry name" value="Helicase_ATP-bd"/>
</dbReference>
<evidence type="ECO:0000259" key="9">
    <source>
        <dbReference type="PROSITE" id="PS51192"/>
    </source>
</evidence>
<dbReference type="Pfam" id="PF00271">
    <property type="entry name" value="Helicase_C"/>
    <property type="match status" value="1"/>
</dbReference>
<dbReference type="PROSITE" id="PS51195">
    <property type="entry name" value="Q_MOTIF"/>
    <property type="match status" value="1"/>
</dbReference>
<evidence type="ECO:0000256" key="4">
    <source>
        <dbReference type="ARBA" id="ARBA00022840"/>
    </source>
</evidence>
<dbReference type="InterPro" id="IPR000629">
    <property type="entry name" value="RNA-helicase_DEAD-box_CS"/>
</dbReference>
<comment type="similarity">
    <text evidence="5 7">Belongs to the DEAD box helicase family.</text>
</comment>
<dbReference type="CDD" id="cd00268">
    <property type="entry name" value="DEADc"/>
    <property type="match status" value="1"/>
</dbReference>
<gene>
    <name evidence="12" type="ordered locus">Lcho_4365</name>
</gene>
<accession>B1Y0D7</accession>
<dbReference type="InterPro" id="IPR014014">
    <property type="entry name" value="RNA_helicase_DEAD_Q_motif"/>
</dbReference>
<dbReference type="GO" id="GO:0005524">
    <property type="term" value="F:ATP binding"/>
    <property type="evidence" value="ECO:0007669"/>
    <property type="project" value="UniProtKB-KW"/>
</dbReference>
<dbReference type="InterPro" id="IPR011545">
    <property type="entry name" value="DEAD/DEAH_box_helicase_dom"/>
</dbReference>
<dbReference type="PROSITE" id="PS51194">
    <property type="entry name" value="HELICASE_CTER"/>
    <property type="match status" value="1"/>
</dbReference>
<dbReference type="AlphaFoldDB" id="B1Y0D7"/>
<protein>
    <submittedName>
        <fullName evidence="12">DEAD/DEAH box helicase domain protein</fullName>
    </submittedName>
</protein>
<organism evidence="12 13">
    <name type="scientific">Leptothrix cholodnii (strain ATCC 51168 / LMG 8142 / SP-6)</name>
    <name type="common">Leptothrix discophora (strain SP-6)</name>
    <dbReference type="NCBI Taxonomy" id="395495"/>
    <lineage>
        <taxon>Bacteria</taxon>
        <taxon>Pseudomonadati</taxon>
        <taxon>Pseudomonadota</taxon>
        <taxon>Betaproteobacteria</taxon>
        <taxon>Burkholderiales</taxon>
        <taxon>Sphaerotilaceae</taxon>
        <taxon>Leptothrix</taxon>
    </lineage>
</organism>
<dbReference type="Gene3D" id="3.40.50.300">
    <property type="entry name" value="P-loop containing nucleotide triphosphate hydrolases"/>
    <property type="match status" value="2"/>
</dbReference>
<dbReference type="KEGG" id="lch:Lcho_4365"/>
<dbReference type="PROSITE" id="PS00039">
    <property type="entry name" value="DEAD_ATP_HELICASE"/>
    <property type="match status" value="1"/>
</dbReference>
<evidence type="ECO:0000313" key="13">
    <source>
        <dbReference type="Proteomes" id="UP000001693"/>
    </source>
</evidence>
<feature type="domain" description="Helicase C-terminal" evidence="10">
    <location>
        <begin position="236"/>
        <end position="388"/>
    </location>
</feature>
<keyword evidence="1 7" id="KW-0547">Nucleotide-binding</keyword>
<dbReference type="HOGENOM" id="CLU_003041_28_3_4"/>
<dbReference type="PANTHER" id="PTHR47959:SF13">
    <property type="entry name" value="ATP-DEPENDENT RNA HELICASE RHLE"/>
    <property type="match status" value="1"/>
</dbReference>